<keyword evidence="4 6" id="KW-0378">Hydrolase</keyword>
<feature type="active site" description="Nucleophile" evidence="6">
    <location>
        <position position="238"/>
    </location>
</feature>
<sequence>MSPPPETASSPTSADSPSSSSLPQSSQSIAPDEIVPSRHASPNPALSPTSQSAGETNRRSNEHRSTTPEASVHAFSPLPENLPDADASTENQNPVGNALPKEEPGAPGLNGSATAGARRNPKRTASSALMDPPLSDIPIPDNLLEEALAPLTQEELSEWKGWIEFESDPAFFNTILRDLQVKDVKVTELFDLGDLALLPKPVYGLVFLFKYVNDDWDVEEESDTEDVWFANQTVDNACATVAMINILMNSPAVELGEELRRFKEATQRMSSARRGKALAENQFMRTVHNSFTRRMDHLNTDLWLHDKAMEYRKKARRATKKPKKGKPTKKKAPKSDAGFHYVAYVPVNESLWELDGLRSRPLKVGPIDPTSWETDAVEHLYSRMCQYDEGLEFNLVAISRSPIPTITAQISQQIHSLRELRRLTPLCTKDWTTLQGSHPFNFFEANPDLSRFQLTEAIISAAPLPQDLEPILSDLSDECTELPQRCVDYHASILSRLRHLIEDYEKEVAFVEDAERAVKGRKKDYTPAIHAWVKKLAEKGLLEDLAT</sequence>
<evidence type="ECO:0000256" key="1">
    <source>
        <dbReference type="ARBA" id="ARBA00000707"/>
    </source>
</evidence>
<feature type="compositionally biased region" description="Basic residues" evidence="8">
    <location>
        <begin position="314"/>
        <end position="332"/>
    </location>
</feature>
<feature type="domain" description="UCH catalytic" evidence="9">
    <location>
        <begin position="161"/>
        <end position="400"/>
    </location>
</feature>
<feature type="site" description="Important for enzyme activity" evidence="6">
    <location>
        <position position="355"/>
    </location>
</feature>
<dbReference type="OrthoDB" id="1924260at2759"/>
<evidence type="ECO:0000313" key="10">
    <source>
        <dbReference type="EMBL" id="KEZ43574.1"/>
    </source>
</evidence>
<dbReference type="PROSITE" id="PS52048">
    <property type="entry name" value="UCH_DOMAIN"/>
    <property type="match status" value="1"/>
</dbReference>
<evidence type="ECO:0000256" key="7">
    <source>
        <dbReference type="RuleBase" id="RU361215"/>
    </source>
</evidence>
<evidence type="ECO:0000256" key="2">
    <source>
        <dbReference type="ARBA" id="ARBA00022670"/>
    </source>
</evidence>
<evidence type="ECO:0000256" key="3">
    <source>
        <dbReference type="ARBA" id="ARBA00022786"/>
    </source>
</evidence>
<reference evidence="10 11" key="1">
    <citation type="journal article" date="2014" name="Genome Announc.">
        <title>Draft genome sequence of the pathogenic fungus Scedosporium apiospermum.</title>
        <authorList>
            <person name="Vandeputte P."/>
            <person name="Ghamrawi S."/>
            <person name="Rechenmann M."/>
            <person name="Iltis A."/>
            <person name="Giraud S."/>
            <person name="Fleury M."/>
            <person name="Thornton C."/>
            <person name="Delhaes L."/>
            <person name="Meyer W."/>
            <person name="Papon N."/>
            <person name="Bouchara J.P."/>
        </authorList>
    </citation>
    <scope>NUCLEOTIDE SEQUENCE [LARGE SCALE GENOMIC DNA]</scope>
    <source>
        <strain evidence="10 11">IHEM 14462</strain>
    </source>
</reference>
<evidence type="ECO:0000256" key="4">
    <source>
        <dbReference type="ARBA" id="ARBA00022801"/>
    </source>
</evidence>
<dbReference type="KEGG" id="sapo:SAPIO_CDS4499"/>
<dbReference type="SUPFAM" id="SSF54001">
    <property type="entry name" value="Cysteine proteinases"/>
    <property type="match status" value="1"/>
</dbReference>
<dbReference type="GO" id="GO:0016579">
    <property type="term" value="P:protein deubiquitination"/>
    <property type="evidence" value="ECO:0007669"/>
    <property type="project" value="TreeGrafter"/>
</dbReference>
<dbReference type="Pfam" id="PF01088">
    <property type="entry name" value="Peptidase_C12"/>
    <property type="match status" value="1"/>
</dbReference>
<dbReference type="PROSITE" id="PS52049">
    <property type="entry name" value="ULD"/>
    <property type="match status" value="1"/>
</dbReference>
<dbReference type="InterPro" id="IPR036959">
    <property type="entry name" value="Peptidase_C12_UCH_sf"/>
</dbReference>
<feature type="active site" description="Proton donor" evidence="6">
    <location>
        <position position="340"/>
    </location>
</feature>
<dbReference type="HOGENOM" id="CLU_018316_3_1_1"/>
<dbReference type="PANTHER" id="PTHR10589:SF29">
    <property type="entry name" value="UBIQUITIN CARBOXYL-TERMINAL HYDROLASE"/>
    <property type="match status" value="1"/>
</dbReference>
<dbReference type="RefSeq" id="XP_016643373.1">
    <property type="nucleotide sequence ID" value="XM_016787028.1"/>
</dbReference>
<comment type="caution">
    <text evidence="10">The sequence shown here is derived from an EMBL/GenBank/DDBJ whole genome shotgun (WGS) entry which is preliminary data.</text>
</comment>
<dbReference type="GO" id="GO:0004843">
    <property type="term" value="F:cysteine-type deubiquitinase activity"/>
    <property type="evidence" value="ECO:0007669"/>
    <property type="project" value="UniProtKB-UniRule"/>
</dbReference>
<dbReference type="AlphaFoldDB" id="A0A084G8B2"/>
<dbReference type="FunFam" id="3.40.532.10:FF:000010">
    <property type="entry name" value="Ubiquitin carboxyl-terminal hydrolase"/>
    <property type="match status" value="1"/>
</dbReference>
<evidence type="ECO:0000256" key="8">
    <source>
        <dbReference type="SAM" id="MobiDB-lite"/>
    </source>
</evidence>
<feature type="region of interest" description="Disordered" evidence="8">
    <location>
        <begin position="314"/>
        <end position="334"/>
    </location>
</feature>
<dbReference type="VEuPathDB" id="FungiDB:SAPIO_CDS4499"/>
<dbReference type="GeneID" id="27723571"/>
<dbReference type="EC" id="3.4.19.12" evidence="7"/>
<dbReference type="EMBL" id="JOWA01000092">
    <property type="protein sequence ID" value="KEZ43574.1"/>
    <property type="molecule type" value="Genomic_DNA"/>
</dbReference>
<evidence type="ECO:0000313" key="11">
    <source>
        <dbReference type="Proteomes" id="UP000028545"/>
    </source>
</evidence>
<keyword evidence="2 6" id="KW-0645">Protease</keyword>
<dbReference type="InterPro" id="IPR038765">
    <property type="entry name" value="Papain-like_cys_pep_sf"/>
</dbReference>
<proteinExistence type="inferred from homology"/>
<dbReference type="InterPro" id="IPR001578">
    <property type="entry name" value="Peptidase_C12_UCH"/>
</dbReference>
<feature type="site" description="Transition state stabilizer" evidence="6">
    <location>
        <position position="232"/>
    </location>
</feature>
<accession>A0A084G8B2</accession>
<evidence type="ECO:0000256" key="5">
    <source>
        <dbReference type="ARBA" id="ARBA00022807"/>
    </source>
</evidence>
<dbReference type="GO" id="GO:0005737">
    <property type="term" value="C:cytoplasm"/>
    <property type="evidence" value="ECO:0007669"/>
    <property type="project" value="TreeGrafter"/>
</dbReference>
<protein>
    <recommendedName>
        <fullName evidence="7">Ubiquitin carboxyl-terminal hydrolase</fullName>
        <ecNumber evidence="7">3.4.19.12</ecNumber>
    </recommendedName>
</protein>
<dbReference type="Gene3D" id="3.40.532.10">
    <property type="entry name" value="Peptidase C12, ubiquitin carboxyl-terminal hydrolase"/>
    <property type="match status" value="1"/>
</dbReference>
<dbReference type="PANTHER" id="PTHR10589">
    <property type="entry name" value="UBIQUITIN CARBOXYL-TERMINAL HYDROLASE"/>
    <property type="match status" value="1"/>
</dbReference>
<evidence type="ECO:0000259" key="9">
    <source>
        <dbReference type="PROSITE" id="PS52048"/>
    </source>
</evidence>
<organism evidence="10 11">
    <name type="scientific">Pseudallescheria apiosperma</name>
    <name type="common">Scedosporium apiospermum</name>
    <dbReference type="NCBI Taxonomy" id="563466"/>
    <lineage>
        <taxon>Eukaryota</taxon>
        <taxon>Fungi</taxon>
        <taxon>Dikarya</taxon>
        <taxon>Ascomycota</taxon>
        <taxon>Pezizomycotina</taxon>
        <taxon>Sordariomycetes</taxon>
        <taxon>Hypocreomycetidae</taxon>
        <taxon>Microascales</taxon>
        <taxon>Microascaceae</taxon>
        <taxon>Scedosporium</taxon>
    </lineage>
</organism>
<name>A0A084G8B2_PSEDA</name>
<feature type="region of interest" description="Disordered" evidence="8">
    <location>
        <begin position="1"/>
        <end position="135"/>
    </location>
</feature>
<dbReference type="OMA" id="CLWELDG"/>
<feature type="compositionally biased region" description="Basic and acidic residues" evidence="8">
    <location>
        <begin position="56"/>
        <end position="66"/>
    </location>
</feature>
<keyword evidence="11" id="KW-1185">Reference proteome</keyword>
<gene>
    <name evidence="10" type="ORF">SAPIO_CDS4499</name>
</gene>
<keyword evidence="5 6" id="KW-0788">Thiol protease</keyword>
<dbReference type="Proteomes" id="UP000028545">
    <property type="component" value="Unassembled WGS sequence"/>
</dbReference>
<feature type="compositionally biased region" description="Polar residues" evidence="8">
    <location>
        <begin position="44"/>
        <end position="55"/>
    </location>
</feature>
<feature type="compositionally biased region" description="Low complexity" evidence="8">
    <location>
        <begin position="7"/>
        <end position="28"/>
    </location>
</feature>
<dbReference type="PRINTS" id="PR00707">
    <property type="entry name" value="UBCTHYDRLASE"/>
</dbReference>
<comment type="similarity">
    <text evidence="6 7">Belongs to the peptidase C12 family.</text>
</comment>
<comment type="catalytic activity">
    <reaction evidence="1 6 7">
        <text>Thiol-dependent hydrolysis of ester, thioester, amide, peptide and isopeptide bonds formed by the C-terminal Gly of ubiquitin (a 76-residue protein attached to proteins as an intracellular targeting signal).</text>
        <dbReference type="EC" id="3.4.19.12"/>
    </reaction>
</comment>
<keyword evidence="3 6" id="KW-0833">Ubl conjugation pathway</keyword>
<dbReference type="GO" id="GO:0006511">
    <property type="term" value="P:ubiquitin-dependent protein catabolic process"/>
    <property type="evidence" value="ECO:0007669"/>
    <property type="project" value="UniProtKB-UniRule"/>
</dbReference>
<evidence type="ECO:0000256" key="6">
    <source>
        <dbReference type="PROSITE-ProRule" id="PRU01393"/>
    </source>
</evidence>